<accession>A0A9P9ADB0</accession>
<reference evidence="2" key="1">
    <citation type="journal article" date="2021" name="Nat. Commun.">
        <title>Genetic determinants of endophytism in the Arabidopsis root mycobiome.</title>
        <authorList>
            <person name="Mesny F."/>
            <person name="Miyauchi S."/>
            <person name="Thiergart T."/>
            <person name="Pickel B."/>
            <person name="Atanasova L."/>
            <person name="Karlsson M."/>
            <person name="Huettel B."/>
            <person name="Barry K.W."/>
            <person name="Haridas S."/>
            <person name="Chen C."/>
            <person name="Bauer D."/>
            <person name="Andreopoulos W."/>
            <person name="Pangilinan J."/>
            <person name="LaButti K."/>
            <person name="Riley R."/>
            <person name="Lipzen A."/>
            <person name="Clum A."/>
            <person name="Drula E."/>
            <person name="Henrissat B."/>
            <person name="Kohler A."/>
            <person name="Grigoriev I.V."/>
            <person name="Martin F.M."/>
            <person name="Hacquard S."/>
        </authorList>
    </citation>
    <scope>NUCLEOTIDE SEQUENCE</scope>
    <source>
        <strain evidence="2">MPI-SDFR-AT-0117</strain>
    </source>
</reference>
<name>A0A9P9ADB0_9PEZI</name>
<proteinExistence type="predicted"/>
<dbReference type="AlphaFoldDB" id="A0A9P9ADB0"/>
<evidence type="ECO:0000313" key="3">
    <source>
        <dbReference type="Proteomes" id="UP000770015"/>
    </source>
</evidence>
<evidence type="ECO:0000313" key="2">
    <source>
        <dbReference type="EMBL" id="KAH6697351.1"/>
    </source>
</evidence>
<sequence>MLLHRVYLICWSRLWHGVSGHLTSKSPAVVITRDCSSIKDARNSKATVTNDACYWTSLAVKLHRLTSSPSSSTPSIGTLCGIHLTFGVPCEAGVTIGSRRWEGRGRRSVVRMSKVEKWTTC</sequence>
<dbReference type="EMBL" id="JAGSXJ010000001">
    <property type="protein sequence ID" value="KAH6697351.1"/>
    <property type="molecule type" value="Genomic_DNA"/>
</dbReference>
<evidence type="ECO:0008006" key="4">
    <source>
        <dbReference type="Google" id="ProtNLM"/>
    </source>
</evidence>
<dbReference type="Proteomes" id="UP000770015">
    <property type="component" value="Unassembled WGS sequence"/>
</dbReference>
<feature type="chain" id="PRO_5040112711" description="Secreted protein" evidence="1">
    <location>
        <begin position="21"/>
        <end position="121"/>
    </location>
</feature>
<evidence type="ECO:0000256" key="1">
    <source>
        <dbReference type="SAM" id="SignalP"/>
    </source>
</evidence>
<keyword evidence="1" id="KW-0732">Signal</keyword>
<comment type="caution">
    <text evidence="2">The sequence shown here is derived from an EMBL/GenBank/DDBJ whole genome shotgun (WGS) entry which is preliminary data.</text>
</comment>
<gene>
    <name evidence="2" type="ORF">F5X68DRAFT_4029</name>
</gene>
<keyword evidence="3" id="KW-1185">Reference proteome</keyword>
<protein>
    <recommendedName>
        <fullName evidence="4">Secreted protein</fullName>
    </recommendedName>
</protein>
<organism evidence="2 3">
    <name type="scientific">Plectosphaerella plurivora</name>
    <dbReference type="NCBI Taxonomy" id="936078"/>
    <lineage>
        <taxon>Eukaryota</taxon>
        <taxon>Fungi</taxon>
        <taxon>Dikarya</taxon>
        <taxon>Ascomycota</taxon>
        <taxon>Pezizomycotina</taxon>
        <taxon>Sordariomycetes</taxon>
        <taxon>Hypocreomycetidae</taxon>
        <taxon>Glomerellales</taxon>
        <taxon>Plectosphaerellaceae</taxon>
        <taxon>Plectosphaerella</taxon>
    </lineage>
</organism>
<feature type="signal peptide" evidence="1">
    <location>
        <begin position="1"/>
        <end position="20"/>
    </location>
</feature>